<dbReference type="PROSITE" id="PS51257">
    <property type="entry name" value="PROKAR_LIPOPROTEIN"/>
    <property type="match status" value="1"/>
</dbReference>
<gene>
    <name evidence="1" type="ORF">IAQ69_00975</name>
</gene>
<dbReference type="GeneID" id="89667311"/>
<accession>A0A811B1S1</accession>
<dbReference type="AlphaFoldDB" id="A0A811B1S1"/>
<evidence type="ECO:0000313" key="1">
    <source>
        <dbReference type="EMBL" id="QQN88300.1"/>
    </source>
</evidence>
<dbReference type="Proteomes" id="UP000596079">
    <property type="component" value="Chromosome"/>
</dbReference>
<organism evidence="1 2">
    <name type="scientific">Acinetobacter variabilis</name>
    <dbReference type="NCBI Taxonomy" id="70346"/>
    <lineage>
        <taxon>Bacteria</taxon>
        <taxon>Pseudomonadati</taxon>
        <taxon>Pseudomonadota</taxon>
        <taxon>Gammaproteobacteria</taxon>
        <taxon>Moraxellales</taxon>
        <taxon>Moraxellaceae</taxon>
        <taxon>Acinetobacter</taxon>
    </lineage>
</organism>
<dbReference type="RefSeq" id="WP_166136827.1">
    <property type="nucleotide sequence ID" value="NZ_AP024524.1"/>
</dbReference>
<sequence length="274" mass="30241">MKKYLAFTVLSLSLVGCASTPKAPQSDYFARIQKEFKTQPVAILTDACLLRKELGDSHILLDQSNRTAEAISQSLVKQLNQNAVQVTKTFQPTHCGFFEKRTIQTYKKRNTLESQPEYLGTYPVLAANQPAITDLDGASIQLLLQKSFKASHGRYALSNNYQPVDIDITDRLTDHLKPVLGTSKVLVIQVLGQQPSLGKRIGNIAGTAAFAVLTMGVVVADDPVPTEGQYYVLSYVDLDKKQILWSKHQKFDGKLYQTGPVSVTTPNMLKPLGL</sequence>
<name>A0A811B1S1_9GAMM</name>
<protein>
    <recommendedName>
        <fullName evidence="3">Lipoprotein</fullName>
    </recommendedName>
</protein>
<reference evidence="1 2" key="1">
    <citation type="submission" date="2020-08" db="EMBL/GenBank/DDBJ databases">
        <title>Emergence of ISAba1-mediated novel tet(X) in Acinetobacter variabilis from a chicken farm.</title>
        <authorList>
            <person name="Peng K."/>
            <person name="Li R."/>
        </authorList>
    </citation>
    <scope>NUCLEOTIDE SEQUENCE [LARGE SCALE GENOMIC DNA]</scope>
    <source>
        <strain evidence="1 2">XM9F202-2</strain>
    </source>
</reference>
<evidence type="ECO:0000313" key="2">
    <source>
        <dbReference type="Proteomes" id="UP000596079"/>
    </source>
</evidence>
<proteinExistence type="predicted"/>
<dbReference type="EMBL" id="CP060811">
    <property type="protein sequence ID" value="QQN88300.1"/>
    <property type="molecule type" value="Genomic_DNA"/>
</dbReference>
<evidence type="ECO:0008006" key="3">
    <source>
        <dbReference type="Google" id="ProtNLM"/>
    </source>
</evidence>